<dbReference type="Proteomes" id="UP001219518">
    <property type="component" value="Unassembled WGS sequence"/>
</dbReference>
<sequence length="168" mass="19830">ILLRLIFTSTLLRTYITYWKDLPVMSKLMLDKSRCSFAIYRSLIFLRQQGGTNQQVKTREERKGLLCSSVNYSLKASCCSGHWRGGKKRKGQVRLIVLQLESMLMRFTPHYERTPLLRKNDCIQKKKRASGYSGLWTVSCCLLICRARIMRKFHFNFHTTRMPSKNRR</sequence>
<dbReference type="EMBL" id="JAHWGI010000044">
    <property type="protein sequence ID" value="KAK3908307.1"/>
    <property type="molecule type" value="Genomic_DNA"/>
</dbReference>
<name>A0AAE1GS82_9NEOP</name>
<evidence type="ECO:0000313" key="1">
    <source>
        <dbReference type="EMBL" id="KAK3908307.1"/>
    </source>
</evidence>
<gene>
    <name evidence="1" type="ORF">KUF71_018805</name>
</gene>
<reference evidence="1" key="1">
    <citation type="submission" date="2021-07" db="EMBL/GenBank/DDBJ databases">
        <authorList>
            <person name="Catto M.A."/>
            <person name="Jacobson A."/>
            <person name="Kennedy G."/>
            <person name="Labadie P."/>
            <person name="Hunt B.G."/>
            <person name="Srinivasan R."/>
        </authorList>
    </citation>
    <scope>NUCLEOTIDE SEQUENCE</scope>
    <source>
        <strain evidence="1">PL_HMW_Pooled</strain>
        <tissue evidence="1">Head</tissue>
    </source>
</reference>
<reference evidence="1" key="2">
    <citation type="journal article" date="2023" name="BMC Genomics">
        <title>Pest status, molecular evolution, and epigenetic factors derived from the genome assembly of Frankliniella fusca, a thysanopteran phytovirus vector.</title>
        <authorList>
            <person name="Catto M.A."/>
            <person name="Labadie P.E."/>
            <person name="Jacobson A.L."/>
            <person name="Kennedy G.G."/>
            <person name="Srinivasan R."/>
            <person name="Hunt B.G."/>
        </authorList>
    </citation>
    <scope>NUCLEOTIDE SEQUENCE</scope>
    <source>
        <strain evidence="1">PL_HMW_Pooled</strain>
    </source>
</reference>
<accession>A0AAE1GS82</accession>
<proteinExistence type="predicted"/>
<evidence type="ECO:0000313" key="2">
    <source>
        <dbReference type="Proteomes" id="UP001219518"/>
    </source>
</evidence>
<protein>
    <submittedName>
        <fullName evidence="1">Deoxyhypusine hydroxylase</fullName>
    </submittedName>
</protein>
<comment type="caution">
    <text evidence="1">The sequence shown here is derived from an EMBL/GenBank/DDBJ whole genome shotgun (WGS) entry which is preliminary data.</text>
</comment>
<keyword evidence="2" id="KW-1185">Reference proteome</keyword>
<feature type="non-terminal residue" evidence="1">
    <location>
        <position position="1"/>
    </location>
</feature>
<dbReference type="AlphaFoldDB" id="A0AAE1GS82"/>
<organism evidence="1 2">
    <name type="scientific">Frankliniella fusca</name>
    <dbReference type="NCBI Taxonomy" id="407009"/>
    <lineage>
        <taxon>Eukaryota</taxon>
        <taxon>Metazoa</taxon>
        <taxon>Ecdysozoa</taxon>
        <taxon>Arthropoda</taxon>
        <taxon>Hexapoda</taxon>
        <taxon>Insecta</taxon>
        <taxon>Pterygota</taxon>
        <taxon>Neoptera</taxon>
        <taxon>Paraneoptera</taxon>
        <taxon>Thysanoptera</taxon>
        <taxon>Terebrantia</taxon>
        <taxon>Thripoidea</taxon>
        <taxon>Thripidae</taxon>
        <taxon>Frankliniella</taxon>
    </lineage>
</organism>